<name>A0A9D1CH43_9FIRM</name>
<reference evidence="1" key="1">
    <citation type="submission" date="2020-10" db="EMBL/GenBank/DDBJ databases">
        <authorList>
            <person name="Gilroy R."/>
        </authorList>
    </citation>
    <scope>NUCLEOTIDE SEQUENCE</scope>
    <source>
        <strain evidence="1">ChiGjej2B2-12916</strain>
    </source>
</reference>
<dbReference type="Proteomes" id="UP000886879">
    <property type="component" value="Unassembled WGS sequence"/>
</dbReference>
<protein>
    <submittedName>
        <fullName evidence="1">Uncharacterized protein</fullName>
    </submittedName>
</protein>
<dbReference type="AlphaFoldDB" id="A0A9D1CH43"/>
<accession>A0A9D1CH43</accession>
<proteinExistence type="predicted"/>
<evidence type="ECO:0000313" key="1">
    <source>
        <dbReference type="EMBL" id="HIQ61701.1"/>
    </source>
</evidence>
<evidence type="ECO:0000313" key="2">
    <source>
        <dbReference type="Proteomes" id="UP000886879"/>
    </source>
</evidence>
<comment type="caution">
    <text evidence="1">The sequence shown here is derived from an EMBL/GenBank/DDBJ whole genome shotgun (WGS) entry which is preliminary data.</text>
</comment>
<reference evidence="1" key="2">
    <citation type="journal article" date="2021" name="PeerJ">
        <title>Extensive microbial diversity within the chicken gut microbiome revealed by metagenomics and culture.</title>
        <authorList>
            <person name="Gilroy R."/>
            <person name="Ravi A."/>
            <person name="Getino M."/>
            <person name="Pursley I."/>
            <person name="Horton D.L."/>
            <person name="Alikhan N.F."/>
            <person name="Baker D."/>
            <person name="Gharbi K."/>
            <person name="Hall N."/>
            <person name="Watson M."/>
            <person name="Adriaenssens E.M."/>
            <person name="Foster-Nyarko E."/>
            <person name="Jarju S."/>
            <person name="Secka A."/>
            <person name="Antonio M."/>
            <person name="Oren A."/>
            <person name="Chaudhuri R.R."/>
            <person name="La Ragione R."/>
            <person name="Hildebrand F."/>
            <person name="Pallen M.J."/>
        </authorList>
    </citation>
    <scope>NUCLEOTIDE SEQUENCE</scope>
    <source>
        <strain evidence="1">ChiGjej2B2-12916</strain>
    </source>
</reference>
<dbReference type="EMBL" id="DVFO01000096">
    <property type="protein sequence ID" value="HIQ61701.1"/>
    <property type="molecule type" value="Genomic_DNA"/>
</dbReference>
<gene>
    <name evidence="1" type="ORF">IAD31_08945</name>
</gene>
<sequence>MFVPVKSNTGAMLPWEYLGAAADTYQAGQMLTVTGGKLTKLSAASTTTPPYLCMADVTAADGQVIPVTRVEGTFLYETTLSALTAEAKPGAKVQVAEDGLTVSQGAGNFELVDVEGTQKGDTVRGRFV</sequence>
<organism evidence="1 2">
    <name type="scientific">Candidatus Enterenecus faecium</name>
    <dbReference type="NCBI Taxonomy" id="2840780"/>
    <lineage>
        <taxon>Bacteria</taxon>
        <taxon>Bacillati</taxon>
        <taxon>Bacillota</taxon>
        <taxon>Clostridia</taxon>
        <taxon>Eubacteriales</taxon>
        <taxon>Candidatus Enterenecus</taxon>
    </lineage>
</organism>